<dbReference type="FunFam" id="3.80.10.10:FF:000095">
    <property type="entry name" value="LRR receptor-like serine/threonine-protein kinase GSO1"/>
    <property type="match status" value="1"/>
</dbReference>
<evidence type="ECO:0000256" key="2">
    <source>
        <dbReference type="ARBA" id="ARBA00009592"/>
    </source>
</evidence>
<accession>A0A6A2Z210</accession>
<evidence type="ECO:0000256" key="1">
    <source>
        <dbReference type="ARBA" id="ARBA00004251"/>
    </source>
</evidence>
<feature type="signal peptide" evidence="13">
    <location>
        <begin position="1"/>
        <end position="21"/>
    </location>
</feature>
<dbReference type="Pfam" id="PF13855">
    <property type="entry name" value="LRR_8"/>
    <property type="match status" value="1"/>
</dbReference>
<evidence type="ECO:0000256" key="9">
    <source>
        <dbReference type="ARBA" id="ARBA00023136"/>
    </source>
</evidence>
<keyword evidence="5 12" id="KW-0812">Transmembrane</keyword>
<keyword evidence="6 13" id="KW-0732">Signal</keyword>
<name>A0A6A2Z210_HIBSY</name>
<keyword evidence="4" id="KW-0433">Leucine-rich repeat</keyword>
<keyword evidence="3" id="KW-1003">Cell membrane</keyword>
<evidence type="ECO:0000256" key="8">
    <source>
        <dbReference type="ARBA" id="ARBA00022989"/>
    </source>
</evidence>
<keyword evidence="9 12" id="KW-0472">Membrane</keyword>
<comment type="caution">
    <text evidence="16">The sequence shown here is derived from an EMBL/GenBank/DDBJ whole genome shotgun (WGS) entry which is preliminary data.</text>
</comment>
<dbReference type="PANTHER" id="PTHR48052:SF63">
    <property type="entry name" value="PROTEIN KINASE DOMAIN-CONTAINING PROTEIN"/>
    <property type="match status" value="1"/>
</dbReference>
<evidence type="ECO:0000256" key="10">
    <source>
        <dbReference type="ARBA" id="ARBA00023170"/>
    </source>
</evidence>
<dbReference type="SMART" id="SM00369">
    <property type="entry name" value="LRR_TYP"/>
    <property type="match status" value="11"/>
</dbReference>
<keyword evidence="11" id="KW-0325">Glycoprotein</keyword>
<feature type="transmembrane region" description="Helical" evidence="12">
    <location>
        <begin position="959"/>
        <end position="982"/>
    </location>
</feature>
<dbReference type="PRINTS" id="PR00019">
    <property type="entry name" value="LEURICHRPT"/>
</dbReference>
<protein>
    <submittedName>
        <fullName evidence="16">Rotenone-insensitive NADH-ubiquinone oxidoreductase</fullName>
    </submittedName>
</protein>
<dbReference type="SUPFAM" id="SSF52047">
    <property type="entry name" value="RNI-like"/>
    <property type="match status" value="1"/>
</dbReference>
<dbReference type="InterPro" id="IPR013210">
    <property type="entry name" value="LRR_N_plant-typ"/>
</dbReference>
<dbReference type="Pfam" id="PF23598">
    <property type="entry name" value="LRR_14"/>
    <property type="match status" value="1"/>
</dbReference>
<evidence type="ECO:0000259" key="15">
    <source>
        <dbReference type="Pfam" id="PF23598"/>
    </source>
</evidence>
<evidence type="ECO:0000313" key="17">
    <source>
        <dbReference type="Proteomes" id="UP000436088"/>
    </source>
</evidence>
<evidence type="ECO:0000256" key="4">
    <source>
        <dbReference type="ARBA" id="ARBA00022614"/>
    </source>
</evidence>
<evidence type="ECO:0000256" key="7">
    <source>
        <dbReference type="ARBA" id="ARBA00022737"/>
    </source>
</evidence>
<dbReference type="EMBL" id="VEPZ02001232">
    <property type="protein sequence ID" value="KAE8685449.1"/>
    <property type="molecule type" value="Genomic_DNA"/>
</dbReference>
<keyword evidence="10" id="KW-0675">Receptor</keyword>
<feature type="chain" id="PRO_5025337075" evidence="13">
    <location>
        <begin position="22"/>
        <end position="1023"/>
    </location>
</feature>
<dbReference type="Gene3D" id="3.80.10.10">
    <property type="entry name" value="Ribonuclease Inhibitor"/>
    <property type="match status" value="4"/>
</dbReference>
<dbReference type="InterPro" id="IPR001611">
    <property type="entry name" value="Leu-rich_rpt"/>
</dbReference>
<dbReference type="PANTHER" id="PTHR48052">
    <property type="entry name" value="UNNAMED PRODUCT"/>
    <property type="match status" value="1"/>
</dbReference>
<sequence>MDSAFQLTLLHLLVLFSLVCGAKPLCLPDERTALLQFKQSFIIHESASTSPYAYPKTQSWKQSGGDCCSWNGVACDNNTGHVIGLNLISSYLYGSINSSTTLFRLAHLRSLNLADNSFIYSEIPSGIRNLSRLTLLDLSYSHLSGQVPWEILELSMLEVLDLSGNSLKLWKPGFRSLLHKLSNLKELYLADVKISSSVPSLLANFSSLTVLNLSNCELRGEFPTGIFELPSLAFLSLELNQELSGTLPDKVPENHPLLILSLASTSFSGQLPESIGNFSSMEHLDISNCRLSGKLPYSIGNLTQLKHLDLFSNNFSGPIPSSIGNLNQLEFLEFSENKFSGQIPSSLANLTLLDYLSLAANSFDQGNLSWIGTQTKLTYLDLSSTNLTAQIPSSLQNLTQITYLYLSSNKLNGRIPPRIGSLTKLIEIKFYENNLSGPIPYSIFKLRNLELLYLHANQLNGALNLQSFLELKKLTRLELSGNNLSLLTNVSNNVVPPKFKLLGLSSCNLTEFPSFLRGQDELEILKLADNKIHGQIPSWFWGVGEQTLQYLDLGLNSLTGFQNLPAVLPWTSLTDFNLEFNMLKGSLPRPPPSISSYRVANNHLSGEIPPIFCNLSSILVLDLSNNNMTGMLPPCLASLAESLEVLNLQSNHFTGTIPPTYPKNCWLAMMDISRNQLQGRIPRSLAHCNQLEELILGNNLINDSFPYWLGGLPKLKVLSLRSNRLHGVIGKPQTKSDFSKLQVIDLSNNRLTGKLPFEYFNVWNAMKIANTSSLSQYMFANTSSQNKNYAWYAYYNYTVTLANKGRDLRYEKVPDSIAVIDLSSNEFEGEIPESIGDLKLIRILNFSNNNLAGRVPFSLGEISNLESLDISRNNLQGKIPPQLSKLNFLATFNVSYNQLAGPIPQGAQFNTFNNDSFEGNSGLCGYPLSKKCGNPGVPFSPATPLAPDEDEGMWRVMKFGWTIVLTGYGAGLIVGISLGWIFDPWKYACFRNVIGKWALSKGWNGSRREGFSLTSVWKKVSQN</sequence>
<evidence type="ECO:0000256" key="12">
    <source>
        <dbReference type="SAM" id="Phobius"/>
    </source>
</evidence>
<dbReference type="Pfam" id="PF00560">
    <property type="entry name" value="LRR_1"/>
    <property type="match status" value="9"/>
</dbReference>
<reference evidence="16" key="1">
    <citation type="submission" date="2019-09" db="EMBL/GenBank/DDBJ databases">
        <title>Draft genome information of white flower Hibiscus syriacus.</title>
        <authorList>
            <person name="Kim Y.-M."/>
        </authorList>
    </citation>
    <scope>NUCLEOTIDE SEQUENCE [LARGE SCALE GENOMIC DNA]</scope>
    <source>
        <strain evidence="16">YM2019G1</strain>
    </source>
</reference>
<keyword evidence="7" id="KW-0677">Repeat</keyword>
<feature type="domain" description="Disease resistance R13L4/SHOC-2-like LRR" evidence="15">
    <location>
        <begin position="259"/>
        <end position="362"/>
    </location>
</feature>
<evidence type="ECO:0000256" key="3">
    <source>
        <dbReference type="ARBA" id="ARBA00022475"/>
    </source>
</evidence>
<dbReference type="Proteomes" id="UP000436088">
    <property type="component" value="Unassembled WGS sequence"/>
</dbReference>
<dbReference type="AlphaFoldDB" id="A0A6A2Z210"/>
<evidence type="ECO:0000259" key="14">
    <source>
        <dbReference type="Pfam" id="PF08263"/>
    </source>
</evidence>
<keyword evidence="17" id="KW-1185">Reference proteome</keyword>
<dbReference type="OrthoDB" id="442066at2759"/>
<dbReference type="InterPro" id="IPR055414">
    <property type="entry name" value="LRR_R13L4/SHOC2-like"/>
</dbReference>
<dbReference type="Pfam" id="PF08263">
    <property type="entry name" value="LRRNT_2"/>
    <property type="match status" value="1"/>
</dbReference>
<feature type="domain" description="Leucine-rich repeat-containing N-terminal plant-type" evidence="14">
    <location>
        <begin position="28"/>
        <end position="76"/>
    </location>
</feature>
<dbReference type="InterPro" id="IPR032675">
    <property type="entry name" value="LRR_dom_sf"/>
</dbReference>
<dbReference type="GO" id="GO:0005886">
    <property type="term" value="C:plasma membrane"/>
    <property type="evidence" value="ECO:0007669"/>
    <property type="project" value="UniProtKB-SubCell"/>
</dbReference>
<evidence type="ECO:0000256" key="5">
    <source>
        <dbReference type="ARBA" id="ARBA00022692"/>
    </source>
</evidence>
<comment type="similarity">
    <text evidence="2">Belongs to the RLP family.</text>
</comment>
<organism evidence="16 17">
    <name type="scientific">Hibiscus syriacus</name>
    <name type="common">Rose of Sharon</name>
    <dbReference type="NCBI Taxonomy" id="106335"/>
    <lineage>
        <taxon>Eukaryota</taxon>
        <taxon>Viridiplantae</taxon>
        <taxon>Streptophyta</taxon>
        <taxon>Embryophyta</taxon>
        <taxon>Tracheophyta</taxon>
        <taxon>Spermatophyta</taxon>
        <taxon>Magnoliopsida</taxon>
        <taxon>eudicotyledons</taxon>
        <taxon>Gunneridae</taxon>
        <taxon>Pentapetalae</taxon>
        <taxon>rosids</taxon>
        <taxon>malvids</taxon>
        <taxon>Malvales</taxon>
        <taxon>Malvaceae</taxon>
        <taxon>Malvoideae</taxon>
        <taxon>Hibiscus</taxon>
    </lineage>
</organism>
<dbReference type="InterPro" id="IPR003591">
    <property type="entry name" value="Leu-rich_rpt_typical-subtyp"/>
</dbReference>
<gene>
    <name evidence="16" type="ORF">F3Y22_tig00111098pilonHSYRG00174</name>
</gene>
<evidence type="ECO:0000313" key="16">
    <source>
        <dbReference type="EMBL" id="KAE8685449.1"/>
    </source>
</evidence>
<evidence type="ECO:0000256" key="13">
    <source>
        <dbReference type="SAM" id="SignalP"/>
    </source>
</evidence>
<keyword evidence="8 12" id="KW-1133">Transmembrane helix</keyword>
<comment type="subcellular location">
    <subcellularLocation>
        <location evidence="1">Cell membrane</location>
        <topology evidence="1">Single-pass type I membrane protein</topology>
    </subcellularLocation>
</comment>
<evidence type="ECO:0000256" key="6">
    <source>
        <dbReference type="ARBA" id="ARBA00022729"/>
    </source>
</evidence>
<dbReference type="FunFam" id="3.80.10.10:FF:000213">
    <property type="entry name" value="Tyrosine-sulfated glycopeptide receptor 1"/>
    <property type="match status" value="2"/>
</dbReference>
<proteinExistence type="inferred from homology"/>
<dbReference type="SUPFAM" id="SSF52058">
    <property type="entry name" value="L domain-like"/>
    <property type="match status" value="2"/>
</dbReference>
<evidence type="ECO:0000256" key="11">
    <source>
        <dbReference type="ARBA" id="ARBA00023180"/>
    </source>
</evidence>
<dbReference type="SMART" id="SM00365">
    <property type="entry name" value="LRR_SD22"/>
    <property type="match status" value="8"/>
</dbReference>